<protein>
    <submittedName>
        <fullName evidence="2">Uncharacterized protein</fullName>
    </submittedName>
</protein>
<sequence>MSAGRGGPQPRGEEPHTRGGERALWGGLGGLMPHSSLLRGSLQSGGRVRLCVPCSSASCLGPSGSRVGLSPRSSASPLGHSDHRLIAVWRDVSAGLLRMRECLLLPVPPDRSGS</sequence>
<feature type="region of interest" description="Disordered" evidence="1">
    <location>
        <begin position="1"/>
        <end position="26"/>
    </location>
</feature>
<dbReference type="EMBL" id="OZ035830">
    <property type="protein sequence ID" value="CAL1612635.1"/>
    <property type="molecule type" value="Genomic_DNA"/>
</dbReference>
<feature type="compositionally biased region" description="Basic and acidic residues" evidence="1">
    <location>
        <begin position="11"/>
        <end position="21"/>
    </location>
</feature>
<dbReference type="Proteomes" id="UP001497482">
    <property type="component" value="Chromosome 8"/>
</dbReference>
<evidence type="ECO:0000313" key="2">
    <source>
        <dbReference type="EMBL" id="CAL1612635.1"/>
    </source>
</evidence>
<reference evidence="2 3" key="1">
    <citation type="submission" date="2024-04" db="EMBL/GenBank/DDBJ databases">
        <authorList>
            <person name="Waldvogel A.-M."/>
            <person name="Schoenle A."/>
        </authorList>
    </citation>
    <scope>NUCLEOTIDE SEQUENCE [LARGE SCALE GENOMIC DNA]</scope>
</reference>
<keyword evidence="3" id="KW-1185">Reference proteome</keyword>
<organism evidence="2 3">
    <name type="scientific">Knipowitschia caucasica</name>
    <name type="common">Caucasian dwarf goby</name>
    <name type="synonym">Pomatoschistus caucasicus</name>
    <dbReference type="NCBI Taxonomy" id="637954"/>
    <lineage>
        <taxon>Eukaryota</taxon>
        <taxon>Metazoa</taxon>
        <taxon>Chordata</taxon>
        <taxon>Craniata</taxon>
        <taxon>Vertebrata</taxon>
        <taxon>Euteleostomi</taxon>
        <taxon>Actinopterygii</taxon>
        <taxon>Neopterygii</taxon>
        <taxon>Teleostei</taxon>
        <taxon>Neoteleostei</taxon>
        <taxon>Acanthomorphata</taxon>
        <taxon>Gobiaria</taxon>
        <taxon>Gobiiformes</taxon>
        <taxon>Gobioidei</taxon>
        <taxon>Gobiidae</taxon>
        <taxon>Gobiinae</taxon>
        <taxon>Knipowitschia</taxon>
    </lineage>
</organism>
<dbReference type="AlphaFoldDB" id="A0AAV2MHK7"/>
<accession>A0AAV2MHK7</accession>
<proteinExistence type="predicted"/>
<evidence type="ECO:0000313" key="3">
    <source>
        <dbReference type="Proteomes" id="UP001497482"/>
    </source>
</evidence>
<gene>
    <name evidence="2" type="ORF">KC01_LOCUS38940</name>
</gene>
<evidence type="ECO:0000256" key="1">
    <source>
        <dbReference type="SAM" id="MobiDB-lite"/>
    </source>
</evidence>
<name>A0AAV2MHK7_KNICA</name>